<gene>
    <name evidence="2" type="ORF">J1C47_05735</name>
</gene>
<keyword evidence="3" id="KW-1185">Reference proteome</keyword>
<proteinExistence type="predicted"/>
<reference evidence="2 3" key="1">
    <citation type="submission" date="2021-03" db="EMBL/GenBank/DDBJ databases">
        <title>Whole genome sequence of Jiella sp. MQZ13P-4.</title>
        <authorList>
            <person name="Tuo L."/>
        </authorList>
    </citation>
    <scope>NUCLEOTIDE SEQUENCE [LARGE SCALE GENOMIC DNA]</scope>
    <source>
        <strain evidence="2 3">MQZ13P-4</strain>
    </source>
</reference>
<evidence type="ECO:0000313" key="3">
    <source>
        <dbReference type="Proteomes" id="UP000664288"/>
    </source>
</evidence>
<name>A0ABS3J0C7_9HYPH</name>
<feature type="domain" description="VWFA" evidence="1">
    <location>
        <begin position="282"/>
        <end position="489"/>
    </location>
</feature>
<protein>
    <submittedName>
        <fullName evidence="2">VWA domain-containing protein</fullName>
    </submittedName>
</protein>
<dbReference type="InterPro" id="IPR002035">
    <property type="entry name" value="VWF_A"/>
</dbReference>
<evidence type="ECO:0000259" key="1">
    <source>
        <dbReference type="PROSITE" id="PS50234"/>
    </source>
</evidence>
<dbReference type="EMBL" id="JAFMPY010000004">
    <property type="protein sequence ID" value="MBO0903134.1"/>
    <property type="molecule type" value="Genomic_DNA"/>
</dbReference>
<dbReference type="SUPFAM" id="SSF53300">
    <property type="entry name" value="vWA-like"/>
    <property type="match status" value="1"/>
</dbReference>
<dbReference type="RefSeq" id="WP_207349751.1">
    <property type="nucleotide sequence ID" value="NZ_JAFMPY010000004.1"/>
</dbReference>
<comment type="caution">
    <text evidence="2">The sequence shown here is derived from an EMBL/GenBank/DDBJ whole genome shotgun (WGS) entry which is preliminary data.</text>
</comment>
<dbReference type="PROSITE" id="PS50234">
    <property type="entry name" value="VWFA"/>
    <property type="match status" value="2"/>
</dbReference>
<feature type="domain" description="VWFA" evidence="1">
    <location>
        <begin position="149"/>
        <end position="201"/>
    </location>
</feature>
<dbReference type="Pfam" id="PF13400">
    <property type="entry name" value="Tad"/>
    <property type="match status" value="1"/>
</dbReference>
<accession>A0ABS3J0C7</accession>
<dbReference type="Gene3D" id="3.40.50.410">
    <property type="entry name" value="von Willebrand factor, type A domain"/>
    <property type="match status" value="2"/>
</dbReference>
<sequence length="500" mass="53245">MSSRPLATGSLRRLAALARRFRHSSAGNFGMMTGLTAVPLLIALGGAVDYSNALREKTSVQAAADAAALTAAKYSGSDETERLSRANMYFSANIDPDITVGSTSLSKVDGSWVYDADFSMPTAFLGLMHIDALDMSVKSEVKQADTPLDIVLVLDSTGSMASNGKMTQLQAAVKLFLDSFDGATGIGKVQVAMIPFDTEVKIQSASMTMLSTPTATCSYMSSPDKSYCSTTAAGFVLGTTGTYLAGYSSSAKRYIGYVYTAADTPAQMFTVTRVTYSCSNSNYTSCTTSTSTVYNRSLTKTKVTGSFTGCIIDRLQPYDTQSDAATASTVDTLYTRSYDCSASSSLQPVVGLTEDLDTVETAVTKLTPSGNTNISIGVQWGMEALTSDYPLQGANTDARAKKIMIVLTDGDNTKDRWYDSSASSSIDARTELACSKAKAMTNADGTVLELYTIRVIDGNETLLKSCATDEGHYYPVTTASQLSAVFQDIAERVKRIRIVS</sequence>
<dbReference type="InterPro" id="IPR036465">
    <property type="entry name" value="vWFA_dom_sf"/>
</dbReference>
<dbReference type="Proteomes" id="UP000664288">
    <property type="component" value="Unassembled WGS sequence"/>
</dbReference>
<organism evidence="2 3">
    <name type="scientific">Jiella sonneratiae</name>
    <dbReference type="NCBI Taxonomy" id="2816856"/>
    <lineage>
        <taxon>Bacteria</taxon>
        <taxon>Pseudomonadati</taxon>
        <taxon>Pseudomonadota</taxon>
        <taxon>Alphaproteobacteria</taxon>
        <taxon>Hyphomicrobiales</taxon>
        <taxon>Aurantimonadaceae</taxon>
        <taxon>Jiella</taxon>
    </lineage>
</organism>
<dbReference type="InterPro" id="IPR028087">
    <property type="entry name" value="Tad_N"/>
</dbReference>
<evidence type="ECO:0000313" key="2">
    <source>
        <dbReference type="EMBL" id="MBO0903134.1"/>
    </source>
</evidence>